<sequence length="89" mass="9762">MTDFTNIDADRARLISSTVPASREETLAFFENIIGFAAEQQRSNGATVALAKNAHTNQGIEYAILTLSTRGFDVKPAGDPEARTYLVKW</sequence>
<dbReference type="RefSeq" id="WP_159406468.1">
    <property type="nucleotide sequence ID" value="NZ_CP033326.1"/>
</dbReference>
<evidence type="ECO:0000313" key="1">
    <source>
        <dbReference type="EMBL" id="WDM71353.1"/>
    </source>
</evidence>
<gene>
    <name evidence="1" type="ORF">K6978_18745</name>
</gene>
<evidence type="ECO:0008006" key="3">
    <source>
        <dbReference type="Google" id="ProtNLM"/>
    </source>
</evidence>
<name>A0ABY7YBU4_9XANT</name>
<accession>A0ABY7YBU4</accession>
<evidence type="ECO:0000313" key="2">
    <source>
        <dbReference type="Proteomes" id="UP001214201"/>
    </source>
</evidence>
<proteinExistence type="predicted"/>
<organism evidence="1 2">
    <name type="scientific">Xanthomonas cucurbitae</name>
    <dbReference type="NCBI Taxonomy" id="56453"/>
    <lineage>
        <taxon>Bacteria</taxon>
        <taxon>Pseudomonadati</taxon>
        <taxon>Pseudomonadota</taxon>
        <taxon>Gammaproteobacteria</taxon>
        <taxon>Lysobacterales</taxon>
        <taxon>Lysobacteraceae</taxon>
        <taxon>Xanthomonas</taxon>
    </lineage>
</organism>
<reference evidence="1 2" key="1">
    <citation type="submission" date="2021-08" db="EMBL/GenBank/DDBJ databases">
        <title>Genome sequences of Xanthomonas cucurbitae isolates from 5 Midwestern US states.</title>
        <authorList>
            <person name="Hind S.R."/>
        </authorList>
    </citation>
    <scope>NUCLEOTIDE SEQUENCE [LARGE SCALE GENOMIC DNA]</scope>
    <source>
        <strain evidence="1 2">OH_261</strain>
    </source>
</reference>
<keyword evidence="2" id="KW-1185">Reference proteome</keyword>
<dbReference type="Proteomes" id="UP001214201">
    <property type="component" value="Chromosome"/>
</dbReference>
<dbReference type="EMBL" id="CP082214">
    <property type="protein sequence ID" value="WDM71353.1"/>
    <property type="molecule type" value="Genomic_DNA"/>
</dbReference>
<protein>
    <recommendedName>
        <fullName evidence="3">Aminopeptidase</fullName>
    </recommendedName>
</protein>